<dbReference type="InterPro" id="IPR021202">
    <property type="entry name" value="Rv3654c-like"/>
</dbReference>
<evidence type="ECO:0000313" key="3">
    <source>
        <dbReference type="EMBL" id="NLT78883.1"/>
    </source>
</evidence>
<dbReference type="Proteomes" id="UP000767327">
    <property type="component" value="Unassembled WGS sequence"/>
</dbReference>
<feature type="compositionally biased region" description="Basic and acidic residues" evidence="1">
    <location>
        <begin position="8"/>
        <end position="19"/>
    </location>
</feature>
<feature type="compositionally biased region" description="Gly residues" evidence="1">
    <location>
        <begin position="26"/>
        <end position="39"/>
    </location>
</feature>
<dbReference type="EMBL" id="JAAXZR010000006">
    <property type="protein sequence ID" value="NLT78883.1"/>
    <property type="molecule type" value="Genomic_DNA"/>
</dbReference>
<feature type="region of interest" description="Disordered" evidence="1">
    <location>
        <begin position="1"/>
        <end position="45"/>
    </location>
</feature>
<accession>A0A971CXQ9</accession>
<protein>
    <submittedName>
        <fullName evidence="3">Flp pilus-assembly TadE/G-like family protein</fullName>
    </submittedName>
</protein>
<dbReference type="AlphaFoldDB" id="A0A971CXQ9"/>
<keyword evidence="2" id="KW-1133">Transmembrane helix</keyword>
<dbReference type="NCBIfam" id="TIGR03816">
    <property type="entry name" value="tadE_like_DECH"/>
    <property type="match status" value="1"/>
</dbReference>
<evidence type="ECO:0000313" key="4">
    <source>
        <dbReference type="Proteomes" id="UP000767327"/>
    </source>
</evidence>
<feature type="transmembrane region" description="Helical" evidence="2">
    <location>
        <begin position="60"/>
        <end position="84"/>
    </location>
</feature>
<keyword evidence="2" id="KW-0472">Membrane</keyword>
<proteinExistence type="predicted"/>
<dbReference type="RefSeq" id="WP_273172279.1">
    <property type="nucleotide sequence ID" value="NZ_JAAXZR010000006.1"/>
</dbReference>
<name>A0A971CXQ9_9BIFI</name>
<evidence type="ECO:0000256" key="2">
    <source>
        <dbReference type="SAM" id="Phobius"/>
    </source>
</evidence>
<reference evidence="3" key="1">
    <citation type="journal article" date="2020" name="Biotechnol. Biofuels">
        <title>New insights from the biogas microbiome by comprehensive genome-resolved metagenomics of nearly 1600 species originating from multiple anaerobic digesters.</title>
        <authorList>
            <person name="Campanaro S."/>
            <person name="Treu L."/>
            <person name="Rodriguez-R L.M."/>
            <person name="Kovalovszki A."/>
            <person name="Ziels R.M."/>
            <person name="Maus I."/>
            <person name="Zhu X."/>
            <person name="Kougias P.G."/>
            <person name="Basile A."/>
            <person name="Luo G."/>
            <person name="Schluter A."/>
            <person name="Konstantinidis K.T."/>
            <person name="Angelidaki I."/>
        </authorList>
    </citation>
    <scope>NUCLEOTIDE SEQUENCE</scope>
    <source>
        <strain evidence="3">AS01afH2WH_6</strain>
    </source>
</reference>
<organism evidence="3 4">
    <name type="scientific">Bifidobacterium crudilactis</name>
    <dbReference type="NCBI Taxonomy" id="327277"/>
    <lineage>
        <taxon>Bacteria</taxon>
        <taxon>Bacillati</taxon>
        <taxon>Actinomycetota</taxon>
        <taxon>Actinomycetes</taxon>
        <taxon>Bifidobacteriales</taxon>
        <taxon>Bifidobacteriaceae</taxon>
        <taxon>Bifidobacterium</taxon>
    </lineage>
</organism>
<evidence type="ECO:0000256" key="1">
    <source>
        <dbReference type="SAM" id="MobiDB-lite"/>
    </source>
</evidence>
<keyword evidence="2" id="KW-0812">Transmembrane</keyword>
<sequence>MNGCAKLDGVERDGVRPDGVEQDPGGSDGAGSDGPGSDGVGSDRAVSTCMKSDAGSGTMLGVVLIMGVAVCLTALTLVGNALVVSAQARSAADMAALAAAGAYQAGENEPCRAAVDNAAKVDATVVECRIVDEDALVSVSRRLLLTSLPPVEQRSRAGPEFCDELRQ</sequence>
<gene>
    <name evidence="3" type="ORF">GXW98_01160</name>
</gene>
<reference evidence="3" key="2">
    <citation type="submission" date="2020-01" db="EMBL/GenBank/DDBJ databases">
        <authorList>
            <person name="Campanaro S."/>
        </authorList>
    </citation>
    <scope>NUCLEOTIDE SEQUENCE</scope>
    <source>
        <strain evidence="3">AS01afH2WH_6</strain>
    </source>
</reference>
<comment type="caution">
    <text evidence="3">The sequence shown here is derived from an EMBL/GenBank/DDBJ whole genome shotgun (WGS) entry which is preliminary data.</text>
</comment>